<keyword evidence="4" id="KW-0472">Membrane</keyword>
<dbReference type="InterPro" id="IPR006694">
    <property type="entry name" value="Fatty_acid_hydroxylase"/>
</dbReference>
<dbReference type="RefSeq" id="WP_084857857.1">
    <property type="nucleotide sequence ID" value="NZ_JAOTEI010000102.1"/>
</dbReference>
<proteinExistence type="inferred from homology"/>
<dbReference type="GO" id="GO:0016123">
    <property type="term" value="P:xanthophyll biosynthetic process"/>
    <property type="evidence" value="ECO:0007669"/>
    <property type="project" value="TreeGrafter"/>
</dbReference>
<evidence type="ECO:0000313" key="6">
    <source>
        <dbReference type="EMBL" id="ORL63033.1"/>
    </source>
</evidence>
<evidence type="ECO:0000256" key="1">
    <source>
        <dbReference type="ARBA" id="ARBA00009324"/>
    </source>
</evidence>
<dbReference type="AlphaFoldDB" id="A0A1X0ZTI2"/>
<gene>
    <name evidence="6" type="ORF">B7H17_16940</name>
</gene>
<dbReference type="GO" id="GO:0010291">
    <property type="term" value="F:beta-carotene 3-hydroxylase activity"/>
    <property type="evidence" value="ECO:0007669"/>
    <property type="project" value="TreeGrafter"/>
</dbReference>
<name>A0A1X0ZTI2_PSEPU</name>
<keyword evidence="4" id="KW-1133">Transmembrane helix</keyword>
<evidence type="ECO:0000256" key="3">
    <source>
        <dbReference type="ARBA" id="ARBA00023002"/>
    </source>
</evidence>
<dbReference type="Pfam" id="PF04116">
    <property type="entry name" value="FA_hydroxylase"/>
    <property type="match status" value="1"/>
</dbReference>
<comment type="similarity">
    <text evidence="1">Belongs to the sterol desaturase family.</text>
</comment>
<dbReference type="GO" id="GO:0005506">
    <property type="term" value="F:iron ion binding"/>
    <property type="evidence" value="ECO:0007669"/>
    <property type="project" value="InterPro"/>
</dbReference>
<keyword evidence="2" id="KW-0125">Carotenoid biosynthesis</keyword>
<sequence>MLFNLAILFGTLVAMEGVGTLAHKYVMHGWGWWLHRSHHEPHLGMLETNDLYLVALALIASGLVALGKAGYAPLQWVGAGVAGYGVLYVLAHDGFFHRHWPRAPKPVNRYLRRLYRAHRLHHALPGRKGSVSFGFFYAPPLRVLKRQVRERRAQGL</sequence>
<dbReference type="Proteomes" id="UP000193675">
    <property type="component" value="Unassembled WGS sequence"/>
</dbReference>
<protein>
    <submittedName>
        <fullName evidence="6">Beta-carotene hydroxylase</fullName>
    </submittedName>
</protein>
<reference evidence="6 7" key="1">
    <citation type="submission" date="2017-04" db="EMBL/GenBank/DDBJ databases">
        <title>Presence of VIM-2 positive Pseudomonas species in chickens and their surrounding environment.</title>
        <authorList>
            <person name="Zhang R."/>
        </authorList>
    </citation>
    <scope>NUCLEOTIDE SEQUENCE [LARGE SCALE GENOMIC DNA]</scope>
    <source>
        <strain evidence="6 7">DZ-C18</strain>
    </source>
</reference>
<dbReference type="GO" id="GO:0016119">
    <property type="term" value="P:carotene metabolic process"/>
    <property type="evidence" value="ECO:0007669"/>
    <property type="project" value="TreeGrafter"/>
</dbReference>
<evidence type="ECO:0000313" key="7">
    <source>
        <dbReference type="Proteomes" id="UP000193675"/>
    </source>
</evidence>
<organism evidence="6 7">
    <name type="scientific">Pseudomonas putida</name>
    <name type="common">Arthrobacter siderocapsulatus</name>
    <dbReference type="NCBI Taxonomy" id="303"/>
    <lineage>
        <taxon>Bacteria</taxon>
        <taxon>Pseudomonadati</taxon>
        <taxon>Pseudomonadota</taxon>
        <taxon>Gammaproteobacteria</taxon>
        <taxon>Pseudomonadales</taxon>
        <taxon>Pseudomonadaceae</taxon>
        <taxon>Pseudomonas</taxon>
    </lineage>
</organism>
<evidence type="ECO:0000256" key="2">
    <source>
        <dbReference type="ARBA" id="ARBA00022746"/>
    </source>
</evidence>
<feature type="transmembrane region" description="Helical" evidence="4">
    <location>
        <begin position="74"/>
        <end position="91"/>
    </location>
</feature>
<feature type="transmembrane region" description="Helical" evidence="4">
    <location>
        <begin position="51"/>
        <end position="67"/>
    </location>
</feature>
<comment type="caution">
    <text evidence="6">The sequence shown here is derived from an EMBL/GenBank/DDBJ whole genome shotgun (WGS) entry which is preliminary data.</text>
</comment>
<evidence type="ECO:0000259" key="5">
    <source>
        <dbReference type="Pfam" id="PF04116"/>
    </source>
</evidence>
<dbReference type="InterPro" id="IPR045019">
    <property type="entry name" value="BETA-OHASE-like"/>
</dbReference>
<dbReference type="EMBL" id="NBWC01000024">
    <property type="protein sequence ID" value="ORL63033.1"/>
    <property type="molecule type" value="Genomic_DNA"/>
</dbReference>
<accession>A0A1X0ZTI2</accession>
<dbReference type="OrthoDB" id="5243888at2"/>
<dbReference type="PANTHER" id="PTHR31899">
    <property type="entry name" value="BETA-CAROTENE 3-HYDROXYLASE 1, CHLOROPLASTIC"/>
    <property type="match status" value="1"/>
</dbReference>
<keyword evidence="3" id="KW-0560">Oxidoreductase</keyword>
<dbReference type="PANTHER" id="PTHR31899:SF9">
    <property type="entry name" value="BETA-CAROTENE 3-HYDROXYLASE 1, CHLOROPLASTIC"/>
    <property type="match status" value="1"/>
</dbReference>
<evidence type="ECO:0000256" key="4">
    <source>
        <dbReference type="SAM" id="Phobius"/>
    </source>
</evidence>
<feature type="domain" description="Fatty acid hydroxylase" evidence="5">
    <location>
        <begin position="14"/>
        <end position="135"/>
    </location>
</feature>
<keyword evidence="4" id="KW-0812">Transmembrane</keyword>